<name>T1HRW6_RHOPR</name>
<dbReference type="Proteomes" id="UP000015103">
    <property type="component" value="Unassembled WGS sequence"/>
</dbReference>
<keyword evidence="3" id="KW-1185">Reference proteome</keyword>
<sequence length="728" mass="81764">MAHGLYVTPTEFVAFADPRRPLMRTIASRERSPAGILGFTQWLPNPDVILKSLGRDISVYRELRAEPLVGSSIRRRKSAVKALERGLTPRNADPAVVDFLREVMEDWDIDRIIGELLDAAFFGYQPAELTWVKRHDRLRVSDIVGKPPEWFSFDDGNQLRFRARQAGLAGELLPPRKFVVATQDATFDNPYGFPDLSMCFWPVAFKKGGWRFWMRFTEKYGSPWLVGKHPRGTADAEIDLLLDSLDKMVEDAVAVIPNDSTVEIIESAGKGASSDIYRHLIELARSEIVIALLGQNQTTEAETTHASAQAGLEVAADIRDGDASMVMSAINQVLRFMVELNFGEVPMPSWELWAQETIDETQAKRDLSLSQAATLFTPQYFMREYNLQPGDLRESAVMTPLTNAAFAETQSEEAGLAEDELEHALERLITSGQRDKVMEPILAPLFAAVEQGQSPQALMGMLAEMYPRMAADRLQAHLGYRITWDWEEMWQEAHAQAFTVAKVMRLDILEDIRQALEKALAEGKTLQWFNKELTPVLQVKGWWGKTDTTDPVTGEPVTVQQGSAWRLETIYRTNLSLLYSAGRWAGQQANIDDRPYWMYVAIRDNRTRKSHLALHGLVFPADDPFWQTFYPPNGWRCRCSVIALSADDVRQRGLAVGTAAGRLETALRRVSEKTGEMKPVTTFHLPSGKTLSPDVGFSYTPGRAYAPDLARYGGPLAALARQQWRGPS</sequence>
<evidence type="ECO:0000313" key="3">
    <source>
        <dbReference type="Proteomes" id="UP000015103"/>
    </source>
</evidence>
<dbReference type="EMBL" id="ACPB03026522">
    <property type="status" value="NOT_ANNOTATED_CDS"/>
    <property type="molecule type" value="Genomic_DNA"/>
</dbReference>
<accession>T1HRW6</accession>
<dbReference type="Pfam" id="PF06074">
    <property type="entry name" value="Portal_Mu"/>
    <property type="match status" value="1"/>
</dbReference>
<organism evidence="2 3">
    <name type="scientific">Rhodnius prolixus</name>
    <name type="common">Triatomid bug</name>
    <dbReference type="NCBI Taxonomy" id="13249"/>
    <lineage>
        <taxon>Eukaryota</taxon>
        <taxon>Metazoa</taxon>
        <taxon>Ecdysozoa</taxon>
        <taxon>Arthropoda</taxon>
        <taxon>Hexapoda</taxon>
        <taxon>Insecta</taxon>
        <taxon>Pterygota</taxon>
        <taxon>Neoptera</taxon>
        <taxon>Paraneoptera</taxon>
        <taxon>Hemiptera</taxon>
        <taxon>Heteroptera</taxon>
        <taxon>Panheteroptera</taxon>
        <taxon>Cimicomorpha</taxon>
        <taxon>Reduviidae</taxon>
        <taxon>Triatominae</taxon>
        <taxon>Rhodnius</taxon>
    </lineage>
</organism>
<dbReference type="VEuPathDB" id="VectorBase:RPRC006786"/>
<reference evidence="2" key="1">
    <citation type="submission" date="2015-05" db="UniProtKB">
        <authorList>
            <consortium name="EnsemblMetazoa"/>
        </authorList>
    </citation>
    <scope>IDENTIFICATION</scope>
</reference>
<dbReference type="EnsemblMetazoa" id="RPRC006786-RA">
    <property type="protein sequence ID" value="RPRC006786-PA"/>
    <property type="gene ID" value="RPRC006786"/>
</dbReference>
<evidence type="ECO:0000313" key="2">
    <source>
        <dbReference type="EnsemblMetazoa" id="RPRC006786-PA"/>
    </source>
</evidence>
<proteinExistence type="predicted"/>
<dbReference type="AlphaFoldDB" id="T1HRW6"/>
<dbReference type="InterPro" id="IPR009279">
    <property type="entry name" value="Portal_Mu"/>
</dbReference>
<dbReference type="Pfam" id="PF04233">
    <property type="entry name" value="Phage_Mu_F"/>
    <property type="match status" value="1"/>
</dbReference>
<evidence type="ECO:0000259" key="1">
    <source>
        <dbReference type="Pfam" id="PF04233"/>
    </source>
</evidence>
<dbReference type="InParanoid" id="T1HRW6"/>
<dbReference type="HOGENOM" id="CLU_380508_0_0_1"/>
<feature type="domain" description="Phage head morphogenesis" evidence="1">
    <location>
        <begin position="511"/>
        <end position="642"/>
    </location>
</feature>
<dbReference type="InterPro" id="IPR006528">
    <property type="entry name" value="Phage_head_morphogenesis_dom"/>
</dbReference>
<protein>
    <submittedName>
        <fullName evidence="2">Phage_Mu_F domain-containing protein</fullName>
    </submittedName>
</protein>
<dbReference type="NCBIfam" id="TIGR01641">
    <property type="entry name" value="phageSPP1_gp7"/>
    <property type="match status" value="1"/>
</dbReference>